<keyword evidence="2" id="KW-0694">RNA-binding</keyword>
<keyword evidence="7" id="KW-1185">Reference proteome</keyword>
<evidence type="ECO:0000313" key="7">
    <source>
        <dbReference type="Proteomes" id="UP001642464"/>
    </source>
</evidence>
<dbReference type="Gene3D" id="3.30.70.330">
    <property type="match status" value="2"/>
</dbReference>
<dbReference type="SUPFAM" id="SSF54928">
    <property type="entry name" value="RNA-binding domain, RBD"/>
    <property type="match status" value="1"/>
</dbReference>
<evidence type="ECO:0000313" key="6">
    <source>
        <dbReference type="EMBL" id="CAK9014791.1"/>
    </source>
</evidence>
<dbReference type="Proteomes" id="UP001642464">
    <property type="component" value="Unassembled WGS sequence"/>
</dbReference>
<keyword evidence="5" id="KW-0472">Membrane</keyword>
<comment type="caution">
    <text evidence="6">The sequence shown here is derived from an EMBL/GenBank/DDBJ whole genome shotgun (WGS) entry which is preliminary data.</text>
</comment>
<feature type="transmembrane region" description="Helical" evidence="5">
    <location>
        <begin position="509"/>
        <end position="530"/>
    </location>
</feature>
<accession>A0ABP0JK47</accession>
<keyword evidence="5" id="KW-1133">Transmembrane helix</keyword>
<feature type="transmembrane region" description="Helical" evidence="5">
    <location>
        <begin position="97"/>
        <end position="119"/>
    </location>
</feature>
<dbReference type="PANTHER" id="PTHR23139">
    <property type="entry name" value="RNA-BINDING PROTEIN"/>
    <property type="match status" value="1"/>
</dbReference>
<gene>
    <name evidence="6" type="ORF">SCF082_LOCUS12474</name>
</gene>
<evidence type="ECO:0000256" key="5">
    <source>
        <dbReference type="SAM" id="Phobius"/>
    </source>
</evidence>
<name>A0ABP0JK47_9DINO</name>
<evidence type="ECO:0000256" key="4">
    <source>
        <dbReference type="SAM" id="MobiDB-lite"/>
    </source>
</evidence>
<feature type="transmembrane region" description="Helical" evidence="5">
    <location>
        <begin position="346"/>
        <end position="366"/>
    </location>
</feature>
<dbReference type="InterPro" id="IPR035979">
    <property type="entry name" value="RBD_domain_sf"/>
</dbReference>
<keyword evidence="1" id="KW-0507">mRNA processing</keyword>
<sequence>MPLFAAAGAAAAAGAGGSLFQYNRDNYLYDRKMRQETEYQIMDFRIKQAELWREDVRDIIGLTSVKMDTYLIVNAVQLGFTVMAFCEGRLASGTPTWLVGCHTLSLAGAFMYLLMSVWFSMHASITAKSYETRLLTQLVRLPVPSWTQLEGARTYGSTFEKTNTKQMFRVPFVMGTQQQVLGEQAALPSAGSQDAEGAAGSSSLPSTDLWGLEGRGEDIYELDGSIRTQPDELRHLNLIKEVIKYWQSYDGFARVAMSMGTNQLILGLSYYVIGYVLISNKAIMACWLVVLLFMVIATALIRLDMSLTGLEFKTAVVLVSAGPALAALAAQQWRLHTVKGYELVHLLAPLPYAAEAAWLMLLLYISKVGEQEGGAMLPTGFRSVMYIDVFGWIKRAQQAKASESPIFVPAPTPVSPIPEEAAQAEEVEAVAGKGPAMESVSYDGYILKGPKATRPERLPGAAKPAPESLASKEMFDPTTFVPREKDGQQANQTEDIHPYLKPGLVPWRIFCSATSLLVILWWISGVLILLQASGWKALRVAPLIRDSEEGPQPIEQGAAFLLELEESRTSTSQPLLGEKIETTWPSGAFPRRLACATDGANVKLAAASRFGLFQAELQQRKSGTNRTSFLSAAFNYAPACDALEGEALQDLAVSCRGRCALVLHRQGQRLTSCGLTAQPTQQQAAMSLSDAWLGEGDAAAGEAQEEVSSLALLDSCGANGNVSGTQHCAYAETTSGRLVELKSGLGGSGRPDWLPTRVLMADTHKAMRRGGDLHILGDRYLGMLGADGAELRAFDVQNSGKLIGRWPLPLQKRWTGMCSAGGSLYLLSEEPHLPQLFRFPLPWSLLPVAQVKPFKAQHAESLRLVNQTFEMPSTSATSISSTPTAPANHTLKEKQVSAADSLASSLLAAPKQARKELWARSSAAAKSQRPESPQELKAFWLLNRSVLHVWFARDKGANYGFCEIASQEETERALQLDGMLVLGVPVSIKRPNDAVSPLGMIGGVPVGMQMPGQGGMLALPSAQVSATSPIIRIDEILKVDEKTTEDDFNDVKEDMQEGCGAHGKLVMVAIVKPEHAKGNATLKPGDVYLQCATTDEATKVMRAMGHRKYDGRQISMTSYEESKFNTEIKPLF</sequence>
<protein>
    <submittedName>
        <fullName evidence="6">Uncharacterized protein</fullName>
    </submittedName>
</protein>
<feature type="transmembrane region" description="Helical" evidence="5">
    <location>
        <begin position="315"/>
        <end position="334"/>
    </location>
</feature>
<keyword evidence="5" id="KW-0812">Transmembrane</keyword>
<evidence type="ECO:0000256" key="2">
    <source>
        <dbReference type="ARBA" id="ARBA00022884"/>
    </source>
</evidence>
<keyword evidence="3" id="KW-0508">mRNA splicing</keyword>
<organism evidence="6 7">
    <name type="scientific">Durusdinium trenchii</name>
    <dbReference type="NCBI Taxonomy" id="1381693"/>
    <lineage>
        <taxon>Eukaryota</taxon>
        <taxon>Sar</taxon>
        <taxon>Alveolata</taxon>
        <taxon>Dinophyceae</taxon>
        <taxon>Suessiales</taxon>
        <taxon>Symbiodiniaceae</taxon>
        <taxon>Durusdinium</taxon>
    </lineage>
</organism>
<proteinExistence type="predicted"/>
<evidence type="ECO:0000256" key="3">
    <source>
        <dbReference type="ARBA" id="ARBA00023187"/>
    </source>
</evidence>
<keyword evidence="6" id="KW-0687">Ribonucleoprotein</keyword>
<dbReference type="InterPro" id="IPR012677">
    <property type="entry name" value="Nucleotide-bd_a/b_plait_sf"/>
</dbReference>
<feature type="transmembrane region" description="Helical" evidence="5">
    <location>
        <begin position="255"/>
        <end position="276"/>
    </location>
</feature>
<dbReference type="EMBL" id="CAXAMM010007602">
    <property type="protein sequence ID" value="CAK9014791.1"/>
    <property type="molecule type" value="Genomic_DNA"/>
</dbReference>
<reference evidence="6 7" key="1">
    <citation type="submission" date="2024-02" db="EMBL/GenBank/DDBJ databases">
        <authorList>
            <person name="Chen Y."/>
            <person name="Shah S."/>
            <person name="Dougan E. K."/>
            <person name="Thang M."/>
            <person name="Chan C."/>
        </authorList>
    </citation>
    <scope>NUCLEOTIDE SEQUENCE [LARGE SCALE GENOMIC DNA]</scope>
</reference>
<dbReference type="GO" id="GO:1990904">
    <property type="term" value="C:ribonucleoprotein complex"/>
    <property type="evidence" value="ECO:0007669"/>
    <property type="project" value="UniProtKB-KW"/>
</dbReference>
<feature type="region of interest" description="Disordered" evidence="4">
    <location>
        <begin position="191"/>
        <end position="210"/>
    </location>
</feature>
<feature type="transmembrane region" description="Helical" evidence="5">
    <location>
        <begin position="282"/>
        <end position="303"/>
    </location>
</feature>
<evidence type="ECO:0000256" key="1">
    <source>
        <dbReference type="ARBA" id="ARBA00022664"/>
    </source>
</evidence>
<dbReference type="CDD" id="cd12232">
    <property type="entry name" value="RRM3_U2AF65"/>
    <property type="match status" value="1"/>
</dbReference>